<dbReference type="InterPro" id="IPR032823">
    <property type="entry name" value="BCA_ABC_TP_C"/>
</dbReference>
<reference evidence="5 6" key="1">
    <citation type="submission" date="2023-04" db="EMBL/GenBank/DDBJ databases">
        <title>Forest soil microbial communities from Buena Vista Peninsula, Colon Province, Panama.</title>
        <authorList>
            <person name="Bouskill N."/>
        </authorList>
    </citation>
    <scope>NUCLEOTIDE SEQUENCE [LARGE SCALE GENOMIC DNA]</scope>
    <source>
        <strain evidence="5 6">GGS1</strain>
    </source>
</reference>
<feature type="domain" description="ABC transporter" evidence="4">
    <location>
        <begin position="6"/>
        <end position="246"/>
    </location>
</feature>
<dbReference type="PROSITE" id="PS50893">
    <property type="entry name" value="ABC_TRANSPORTER_2"/>
    <property type="match status" value="1"/>
</dbReference>
<evidence type="ECO:0000256" key="1">
    <source>
        <dbReference type="ARBA" id="ARBA00022448"/>
    </source>
</evidence>
<accession>A0ABT6LTH1</accession>
<dbReference type="InterPro" id="IPR003439">
    <property type="entry name" value="ABC_transporter-like_ATP-bd"/>
</dbReference>
<evidence type="ECO:0000256" key="2">
    <source>
        <dbReference type="ARBA" id="ARBA00022741"/>
    </source>
</evidence>
<dbReference type="GO" id="GO:0005524">
    <property type="term" value="F:ATP binding"/>
    <property type="evidence" value="ECO:0007669"/>
    <property type="project" value="UniProtKB-KW"/>
</dbReference>
<evidence type="ECO:0000256" key="3">
    <source>
        <dbReference type="ARBA" id="ARBA00022840"/>
    </source>
</evidence>
<dbReference type="PANTHER" id="PTHR45772">
    <property type="entry name" value="CONSERVED COMPONENT OF ABC TRANSPORTER FOR NATURAL AMINO ACIDS-RELATED"/>
    <property type="match status" value="1"/>
</dbReference>
<keyword evidence="6" id="KW-1185">Reference proteome</keyword>
<name>A0ABT6LTH1_9ACTN</name>
<dbReference type="CDD" id="cd03219">
    <property type="entry name" value="ABC_Mj1267_LivG_branched"/>
    <property type="match status" value="1"/>
</dbReference>
<protein>
    <submittedName>
        <fullName evidence="5">Branched-chain amino acid transport system ATP-binding protein</fullName>
    </submittedName>
</protein>
<dbReference type="SUPFAM" id="SSF52540">
    <property type="entry name" value="P-loop containing nucleoside triphosphate hydrolases"/>
    <property type="match status" value="1"/>
</dbReference>
<dbReference type="InterPro" id="IPR051120">
    <property type="entry name" value="ABC_AA/LPS_Transport"/>
</dbReference>
<keyword evidence="3 5" id="KW-0067">ATP-binding</keyword>
<dbReference type="InterPro" id="IPR027417">
    <property type="entry name" value="P-loop_NTPase"/>
</dbReference>
<gene>
    <name evidence="5" type="ORF">M2283_006862</name>
</gene>
<dbReference type="InterPro" id="IPR003593">
    <property type="entry name" value="AAA+_ATPase"/>
</dbReference>
<dbReference type="EMBL" id="JARXVH010000013">
    <property type="protein sequence ID" value="MDH6219523.1"/>
    <property type="molecule type" value="Genomic_DNA"/>
</dbReference>
<dbReference type="Pfam" id="PF12399">
    <property type="entry name" value="BCA_ABC_TP_C"/>
    <property type="match status" value="1"/>
</dbReference>
<proteinExistence type="predicted"/>
<organism evidence="5 6">
    <name type="scientific">Streptomyces pseudovenezuelae</name>
    <dbReference type="NCBI Taxonomy" id="67350"/>
    <lineage>
        <taxon>Bacteria</taxon>
        <taxon>Bacillati</taxon>
        <taxon>Actinomycetota</taxon>
        <taxon>Actinomycetes</taxon>
        <taxon>Kitasatosporales</taxon>
        <taxon>Streptomycetaceae</taxon>
        <taxon>Streptomyces</taxon>
        <taxon>Streptomyces aurantiacus group</taxon>
    </lineage>
</organism>
<dbReference type="Gene3D" id="3.40.50.300">
    <property type="entry name" value="P-loop containing nucleotide triphosphate hydrolases"/>
    <property type="match status" value="1"/>
</dbReference>
<comment type="caution">
    <text evidence="5">The sequence shown here is derived from an EMBL/GenBank/DDBJ whole genome shotgun (WGS) entry which is preliminary data.</text>
</comment>
<evidence type="ECO:0000313" key="6">
    <source>
        <dbReference type="Proteomes" id="UP001160499"/>
    </source>
</evidence>
<dbReference type="RefSeq" id="WP_280880336.1">
    <property type="nucleotide sequence ID" value="NZ_JARXVH010000013.1"/>
</dbReference>
<evidence type="ECO:0000313" key="5">
    <source>
        <dbReference type="EMBL" id="MDH6219523.1"/>
    </source>
</evidence>
<dbReference type="SMART" id="SM00382">
    <property type="entry name" value="AAA"/>
    <property type="match status" value="1"/>
</dbReference>
<keyword evidence="1" id="KW-0813">Transport</keyword>
<evidence type="ECO:0000259" key="4">
    <source>
        <dbReference type="PROSITE" id="PS50893"/>
    </source>
</evidence>
<dbReference type="Proteomes" id="UP001160499">
    <property type="component" value="Unassembled WGS sequence"/>
</dbReference>
<sequence length="258" mass="27104">MPSPVLSARGISVRYGGVQALSGVDIEVGPGQIVGLIGPNGAGKTTFIDAVTGFARCTGSVEVAGRDVGRMRPHARVRAGLGRTWQAVELFDALTVAENLAVAARRPTLWTTLRELLANAEATKPSVGHALEALGIVDLAEAMPGELSEGQRKLVGMARAFVGEPKVVLLDEPAAGLDTDESAELSKQLRRLGDQGTPMLLIDHDINLVFATCDHVVVIEFGQVIATGRPADVRRDPRVVSAYLGSAASDDIKVGEEP</sequence>
<dbReference type="Pfam" id="PF00005">
    <property type="entry name" value="ABC_tran"/>
    <property type="match status" value="1"/>
</dbReference>
<keyword evidence="2" id="KW-0547">Nucleotide-binding</keyword>